<reference evidence="1" key="2">
    <citation type="journal article" date="2015" name="Data Brief">
        <title>Shoot transcriptome of the giant reed, Arundo donax.</title>
        <authorList>
            <person name="Barrero R.A."/>
            <person name="Guerrero F.D."/>
            <person name="Moolhuijzen P."/>
            <person name="Goolsby J.A."/>
            <person name="Tidwell J."/>
            <person name="Bellgard S.E."/>
            <person name="Bellgard M.I."/>
        </authorList>
    </citation>
    <scope>NUCLEOTIDE SEQUENCE</scope>
    <source>
        <tissue evidence="1">Shoot tissue taken approximately 20 cm above the soil surface</tissue>
    </source>
</reference>
<organism evidence="1">
    <name type="scientific">Arundo donax</name>
    <name type="common">Giant reed</name>
    <name type="synonym">Donax arundinaceus</name>
    <dbReference type="NCBI Taxonomy" id="35708"/>
    <lineage>
        <taxon>Eukaryota</taxon>
        <taxon>Viridiplantae</taxon>
        <taxon>Streptophyta</taxon>
        <taxon>Embryophyta</taxon>
        <taxon>Tracheophyta</taxon>
        <taxon>Spermatophyta</taxon>
        <taxon>Magnoliopsida</taxon>
        <taxon>Liliopsida</taxon>
        <taxon>Poales</taxon>
        <taxon>Poaceae</taxon>
        <taxon>PACMAD clade</taxon>
        <taxon>Arundinoideae</taxon>
        <taxon>Arundineae</taxon>
        <taxon>Arundo</taxon>
    </lineage>
</organism>
<name>A0A0A8Y516_ARUDO</name>
<reference evidence="1" key="1">
    <citation type="submission" date="2014-09" db="EMBL/GenBank/DDBJ databases">
        <authorList>
            <person name="Magalhaes I.L.F."/>
            <person name="Oliveira U."/>
            <person name="Santos F.R."/>
            <person name="Vidigal T.H.D.A."/>
            <person name="Brescovit A.D."/>
            <person name="Santos A.J."/>
        </authorList>
    </citation>
    <scope>NUCLEOTIDE SEQUENCE</scope>
    <source>
        <tissue evidence="1">Shoot tissue taken approximately 20 cm above the soil surface</tissue>
    </source>
</reference>
<dbReference type="EMBL" id="GBRH01278057">
    <property type="protein sequence ID" value="JAD19838.1"/>
    <property type="molecule type" value="Transcribed_RNA"/>
</dbReference>
<dbReference type="AlphaFoldDB" id="A0A0A8Y516"/>
<protein>
    <submittedName>
        <fullName evidence="1">Uncharacterized protein</fullName>
    </submittedName>
</protein>
<sequence length="90" mass="9878">MHALAAPIPTRKQDFLLARNRRSTATLLDLCGEAEAGYVQSDDEGLIWSRRWEARLRVRGCGGAASLCQSIWWPCAAGAAREEGAGQHLR</sequence>
<proteinExistence type="predicted"/>
<evidence type="ECO:0000313" key="1">
    <source>
        <dbReference type="EMBL" id="JAD19838.1"/>
    </source>
</evidence>
<accession>A0A0A8Y516</accession>